<comment type="subcellular location">
    <subcellularLocation>
        <location evidence="1">Membrane</location>
        <topology evidence="1">Multi-pass membrane protein</topology>
    </subcellularLocation>
</comment>
<evidence type="ECO:0000256" key="3">
    <source>
        <dbReference type="ARBA" id="ARBA00022692"/>
    </source>
</evidence>
<keyword evidence="4" id="KW-0378">Hydrolase</keyword>
<feature type="transmembrane region" description="Helical" evidence="7">
    <location>
        <begin position="150"/>
        <end position="170"/>
    </location>
</feature>
<dbReference type="GO" id="GO:0008233">
    <property type="term" value="F:peptidase activity"/>
    <property type="evidence" value="ECO:0007669"/>
    <property type="project" value="UniProtKB-KW"/>
</dbReference>
<dbReference type="SUPFAM" id="SSF144091">
    <property type="entry name" value="Rhomboid-like"/>
    <property type="match status" value="1"/>
</dbReference>
<dbReference type="GO" id="GO:0006508">
    <property type="term" value="P:proteolysis"/>
    <property type="evidence" value="ECO:0007669"/>
    <property type="project" value="UniProtKB-KW"/>
</dbReference>
<dbReference type="InterPro" id="IPR050925">
    <property type="entry name" value="Rhomboid_protease_S54"/>
</dbReference>
<dbReference type="RefSeq" id="WP_255910583.1">
    <property type="nucleotide sequence ID" value="NZ_JANFQO010000001.1"/>
</dbReference>
<evidence type="ECO:0000256" key="4">
    <source>
        <dbReference type="ARBA" id="ARBA00022801"/>
    </source>
</evidence>
<name>A0ABT1QLN4_9GAMM</name>
<evidence type="ECO:0000256" key="6">
    <source>
        <dbReference type="ARBA" id="ARBA00023136"/>
    </source>
</evidence>
<dbReference type="EMBL" id="JANFQO010000001">
    <property type="protein sequence ID" value="MCQ4163433.1"/>
    <property type="molecule type" value="Genomic_DNA"/>
</dbReference>
<evidence type="ECO:0000313" key="10">
    <source>
        <dbReference type="Proteomes" id="UP001165498"/>
    </source>
</evidence>
<evidence type="ECO:0000256" key="7">
    <source>
        <dbReference type="SAM" id="Phobius"/>
    </source>
</evidence>
<organism evidence="9 10">
    <name type="scientific">Tahibacter harae</name>
    <dbReference type="NCBI Taxonomy" id="2963937"/>
    <lineage>
        <taxon>Bacteria</taxon>
        <taxon>Pseudomonadati</taxon>
        <taxon>Pseudomonadota</taxon>
        <taxon>Gammaproteobacteria</taxon>
        <taxon>Lysobacterales</taxon>
        <taxon>Rhodanobacteraceae</taxon>
        <taxon>Tahibacter</taxon>
    </lineage>
</organism>
<evidence type="ECO:0000313" key="9">
    <source>
        <dbReference type="EMBL" id="MCQ4163433.1"/>
    </source>
</evidence>
<feature type="transmembrane region" description="Helical" evidence="7">
    <location>
        <begin position="182"/>
        <end position="202"/>
    </location>
</feature>
<keyword evidence="5 7" id="KW-1133">Transmembrane helix</keyword>
<keyword evidence="3 7" id="KW-0812">Transmembrane</keyword>
<protein>
    <submittedName>
        <fullName evidence="9">Rhomboid family intramembrane serine protease</fullName>
    </submittedName>
</protein>
<proteinExistence type="inferred from homology"/>
<dbReference type="InterPro" id="IPR022764">
    <property type="entry name" value="Peptidase_S54_rhomboid_dom"/>
</dbReference>
<evidence type="ECO:0000259" key="8">
    <source>
        <dbReference type="Pfam" id="PF01694"/>
    </source>
</evidence>
<feature type="transmembrane region" description="Helical" evidence="7">
    <location>
        <begin position="59"/>
        <end position="85"/>
    </location>
</feature>
<reference evidence="9" key="1">
    <citation type="submission" date="2022-07" db="EMBL/GenBank/DDBJ databases">
        <title>Tahibacter sp., a new gammaproteobacterium isolated from the silt sample collected at pig farm.</title>
        <authorList>
            <person name="Chen H."/>
        </authorList>
    </citation>
    <scope>NUCLEOTIDE SEQUENCE</scope>
    <source>
        <strain evidence="9">P2K</strain>
    </source>
</reference>
<evidence type="ECO:0000256" key="5">
    <source>
        <dbReference type="ARBA" id="ARBA00022989"/>
    </source>
</evidence>
<evidence type="ECO:0000256" key="2">
    <source>
        <dbReference type="ARBA" id="ARBA00009045"/>
    </source>
</evidence>
<comment type="caution">
    <text evidence="9">The sequence shown here is derived from an EMBL/GenBank/DDBJ whole genome shotgun (WGS) entry which is preliminary data.</text>
</comment>
<evidence type="ECO:0000256" key="1">
    <source>
        <dbReference type="ARBA" id="ARBA00004141"/>
    </source>
</evidence>
<dbReference type="PANTHER" id="PTHR43731">
    <property type="entry name" value="RHOMBOID PROTEASE"/>
    <property type="match status" value="1"/>
</dbReference>
<dbReference type="Gene3D" id="1.20.1540.10">
    <property type="entry name" value="Rhomboid-like"/>
    <property type="match status" value="1"/>
</dbReference>
<dbReference type="PANTHER" id="PTHR43731:SF14">
    <property type="entry name" value="PRESENILIN-ASSOCIATED RHOMBOID-LIKE PROTEIN, MITOCHONDRIAL"/>
    <property type="match status" value="1"/>
</dbReference>
<dbReference type="Proteomes" id="UP001165498">
    <property type="component" value="Unassembled WGS sequence"/>
</dbReference>
<dbReference type="Pfam" id="PF01694">
    <property type="entry name" value="Rhomboid"/>
    <property type="match status" value="1"/>
</dbReference>
<comment type="similarity">
    <text evidence="2">Belongs to the peptidase S54 family.</text>
</comment>
<gene>
    <name evidence="9" type="ORF">NM961_01795</name>
</gene>
<keyword evidence="9" id="KW-0645">Protease</keyword>
<feature type="domain" description="Peptidase S54 rhomboid" evidence="8">
    <location>
        <begin position="57"/>
        <end position="199"/>
    </location>
</feature>
<keyword evidence="10" id="KW-1185">Reference proteome</keyword>
<keyword evidence="6 7" id="KW-0472">Membrane</keyword>
<feature type="transmembrane region" description="Helical" evidence="7">
    <location>
        <begin position="12"/>
        <end position="39"/>
    </location>
</feature>
<feature type="transmembrane region" description="Helical" evidence="7">
    <location>
        <begin position="122"/>
        <end position="143"/>
    </location>
</feature>
<dbReference type="InterPro" id="IPR035952">
    <property type="entry name" value="Rhomboid-like_sf"/>
</dbReference>
<feature type="transmembrane region" description="Helical" evidence="7">
    <location>
        <begin position="97"/>
        <end position="116"/>
    </location>
</feature>
<accession>A0ABT1QLN4</accession>
<sequence>MPSQIPPVIRALLIANVAIYLLQQLAGDFLTFNFALWPFGEKTGIAPDGSVVTVGFQLWQLLSYGFLHSGLAHLAMNMLGLYMLGGHIEQVLGPRHFLIYYLTCIVGAALAQLLVVEFFLGGFYPTVGASGGVFGVLLAFALLFPRERLILFPIPLPIPAWLFVTLYASAELYFGVTGTLAGIAHFAHLGGMVIGFVLLQYWRGKLPLKPRRQLRL</sequence>